<evidence type="ECO:0000256" key="3">
    <source>
        <dbReference type="ARBA" id="ARBA00022490"/>
    </source>
</evidence>
<feature type="compositionally biased region" description="Basic and acidic residues" evidence="6">
    <location>
        <begin position="278"/>
        <end position="296"/>
    </location>
</feature>
<evidence type="ECO:0000256" key="2">
    <source>
        <dbReference type="ARBA" id="ARBA00005885"/>
    </source>
</evidence>
<feature type="domain" description="TPX2 C-terminal" evidence="7">
    <location>
        <begin position="584"/>
        <end position="655"/>
    </location>
</feature>
<protein>
    <recommendedName>
        <fullName evidence="7">TPX2 C-terminal domain-containing protein</fullName>
    </recommendedName>
</protein>
<dbReference type="Proteomes" id="UP001258017">
    <property type="component" value="Unassembled WGS sequence"/>
</dbReference>
<feature type="region of interest" description="Disordered" evidence="6">
    <location>
        <begin position="558"/>
        <end position="578"/>
    </location>
</feature>
<keyword evidence="3" id="KW-0963">Cytoplasm</keyword>
<feature type="region of interest" description="Disordered" evidence="6">
    <location>
        <begin position="278"/>
        <end position="306"/>
    </location>
</feature>
<dbReference type="Pfam" id="PF06886">
    <property type="entry name" value="TPX2"/>
    <property type="match status" value="1"/>
</dbReference>
<sequence length="674" mass="77495">MDHYCAPQWVDFTSSPQVPSDDYFETSHDIFEPKISTTESKTNIKMKNKISTIIETPKKSVRSQDESLVKLTPNFNENYETEIDSLKNTPIKVIYTLKNNSSKHEIVKEVTYDNVLHEAMQNLHKVKKEIDFSLPEHVFKKPMPIKLNISKPVRVRELDKRYICIASSEETQEITKSLLDETTKSVSSNMDTSKSDDSSIKTTKDVTKITQIEDHSKSNINNSTVRNDNSKIKVENNNMKLKPPIVKQQTSKACTGVSTKANTLNRFVTTCKQNKTEELKSKTVKKDQAKPKHIEHNSINSSALLKRTAQKNSRVLNTDSIVKLKQTSTESETPRSCSSSVSRQERVSSQKSTTSKKIISALVDNGSEIIIKKKKILFFDIPVHSKQKKTTCPVPFSFENRNKIKKQLQLDRSESASIKSESVTGVKSVLDINKTQKNKNKFGNFARNGVTSFCSHKVTNEKDKNIKKPEKCEKVGTYMSSVTMRKPMRVINALKEKEKIEKRKNEDIQNKKDTNREQNPLKSILYRNIHINKNTKIQAKETLQISKRVQKENRQPNINVSTTNNKNLNQKQEVKPKSTAVKINVDERGKRHEFEERMKQKKLMHEEKLRKEREEKLAKEKLEIAKLRKQAEIKARPMPVYKPLIHIKSTKPLTKPQSPAWSNKHRVTMIKETS</sequence>
<comment type="subcellular location">
    <subcellularLocation>
        <location evidence="1">Cytoplasm</location>
        <location evidence="1">Cytoskeleton</location>
    </subcellularLocation>
</comment>
<keyword evidence="9" id="KW-1185">Reference proteome</keyword>
<dbReference type="InterPro" id="IPR027329">
    <property type="entry name" value="TPX2_C"/>
</dbReference>
<gene>
    <name evidence="8" type="ORF">KPH14_005185</name>
</gene>
<feature type="region of interest" description="Disordered" evidence="6">
    <location>
        <begin position="501"/>
        <end position="520"/>
    </location>
</feature>
<keyword evidence="4" id="KW-0206">Cytoskeleton</keyword>
<feature type="compositionally biased region" description="Low complexity" evidence="6">
    <location>
        <begin position="327"/>
        <end position="342"/>
    </location>
</feature>
<feature type="region of interest" description="Disordered" evidence="6">
    <location>
        <begin position="651"/>
        <end position="674"/>
    </location>
</feature>
<keyword evidence="5" id="KW-0175">Coiled coil</keyword>
<evidence type="ECO:0000313" key="8">
    <source>
        <dbReference type="EMBL" id="KAK2581526.1"/>
    </source>
</evidence>
<dbReference type="GO" id="GO:0005856">
    <property type="term" value="C:cytoskeleton"/>
    <property type="evidence" value="ECO:0007669"/>
    <property type="project" value="UniProtKB-SubCell"/>
</dbReference>
<comment type="caution">
    <text evidence="8">The sequence shown here is derived from an EMBL/GenBank/DDBJ whole genome shotgun (WGS) entry which is preliminary data.</text>
</comment>
<feature type="compositionally biased region" description="Basic and acidic residues" evidence="6">
    <location>
        <begin position="501"/>
        <end position="516"/>
    </location>
</feature>
<evidence type="ECO:0000256" key="6">
    <source>
        <dbReference type="SAM" id="MobiDB-lite"/>
    </source>
</evidence>
<dbReference type="EMBL" id="JAIFRP010000039">
    <property type="protein sequence ID" value="KAK2581526.1"/>
    <property type="molecule type" value="Genomic_DNA"/>
</dbReference>
<evidence type="ECO:0000256" key="5">
    <source>
        <dbReference type="SAM" id="Coils"/>
    </source>
</evidence>
<comment type="similarity">
    <text evidence="2">Belongs to the TPX2 family.</text>
</comment>
<feature type="region of interest" description="Disordered" evidence="6">
    <location>
        <begin position="325"/>
        <end position="350"/>
    </location>
</feature>
<evidence type="ECO:0000313" key="9">
    <source>
        <dbReference type="Proteomes" id="UP001258017"/>
    </source>
</evidence>
<evidence type="ECO:0000256" key="4">
    <source>
        <dbReference type="ARBA" id="ARBA00023212"/>
    </source>
</evidence>
<reference evidence="8" key="1">
    <citation type="submission" date="2021-08" db="EMBL/GenBank/DDBJ databases">
        <authorList>
            <person name="Misof B."/>
            <person name="Oliver O."/>
            <person name="Podsiadlowski L."/>
            <person name="Donath A."/>
            <person name="Peters R."/>
            <person name="Mayer C."/>
            <person name="Rust J."/>
            <person name="Gunkel S."/>
            <person name="Lesny P."/>
            <person name="Martin S."/>
            <person name="Oeyen J.P."/>
            <person name="Petersen M."/>
            <person name="Panagiotis P."/>
            <person name="Wilbrandt J."/>
            <person name="Tanja T."/>
        </authorList>
    </citation>
    <scope>NUCLEOTIDE SEQUENCE</scope>
    <source>
        <strain evidence="8">GBR_01_08_01A</strain>
        <tissue evidence="8">Thorax + abdomen</tissue>
    </source>
</reference>
<accession>A0AAD9RLX7</accession>
<dbReference type="AlphaFoldDB" id="A0AAD9RLX7"/>
<feature type="compositionally biased region" description="Polar residues" evidence="6">
    <location>
        <begin position="651"/>
        <end position="661"/>
    </location>
</feature>
<evidence type="ECO:0000256" key="1">
    <source>
        <dbReference type="ARBA" id="ARBA00004245"/>
    </source>
</evidence>
<organism evidence="8 9">
    <name type="scientific">Odynerus spinipes</name>
    <dbReference type="NCBI Taxonomy" id="1348599"/>
    <lineage>
        <taxon>Eukaryota</taxon>
        <taxon>Metazoa</taxon>
        <taxon>Ecdysozoa</taxon>
        <taxon>Arthropoda</taxon>
        <taxon>Hexapoda</taxon>
        <taxon>Insecta</taxon>
        <taxon>Pterygota</taxon>
        <taxon>Neoptera</taxon>
        <taxon>Endopterygota</taxon>
        <taxon>Hymenoptera</taxon>
        <taxon>Apocrita</taxon>
        <taxon>Aculeata</taxon>
        <taxon>Vespoidea</taxon>
        <taxon>Vespidae</taxon>
        <taxon>Eumeninae</taxon>
        <taxon>Odynerus</taxon>
    </lineage>
</organism>
<proteinExistence type="inferred from homology"/>
<reference evidence="8" key="2">
    <citation type="journal article" date="2023" name="Commun. Biol.">
        <title>Intrasexual cuticular hydrocarbon dimorphism in a wasp sheds light on hydrocarbon biosynthesis genes in Hymenoptera.</title>
        <authorList>
            <person name="Moris V.C."/>
            <person name="Podsiadlowski L."/>
            <person name="Martin S."/>
            <person name="Oeyen J.P."/>
            <person name="Donath A."/>
            <person name="Petersen M."/>
            <person name="Wilbrandt J."/>
            <person name="Misof B."/>
            <person name="Liedtke D."/>
            <person name="Thamm M."/>
            <person name="Scheiner R."/>
            <person name="Schmitt T."/>
            <person name="Niehuis O."/>
        </authorList>
    </citation>
    <scope>NUCLEOTIDE SEQUENCE</scope>
    <source>
        <strain evidence="8">GBR_01_08_01A</strain>
    </source>
</reference>
<feature type="coiled-coil region" evidence="5">
    <location>
        <begin position="595"/>
        <end position="630"/>
    </location>
</feature>
<name>A0AAD9RLX7_9HYME</name>
<evidence type="ECO:0000259" key="7">
    <source>
        <dbReference type="Pfam" id="PF06886"/>
    </source>
</evidence>
<feature type="compositionally biased region" description="Polar residues" evidence="6">
    <location>
        <begin position="558"/>
        <end position="571"/>
    </location>
</feature>